<sequence>MPTSMIIVDDFLENAEGYREAALSLDYPDDQKNEGYPGRNSSKRILPEGLDQEISRLVGEPLRARKDYGHGRTRITLAQDKGRADIHIDPCYWSAILYLSLPEHGESGTHFYRHKETGTDRWLYEASDLQKLGARNQEEAKIRFNEILLQDGHDRSKWEETMHVPMKFNRLLILRPWLWHTAGPGFGSSLQDGRLIQVLFFDRA</sequence>
<dbReference type="InterPro" id="IPR045617">
    <property type="entry name" value="DUF6445"/>
</dbReference>
<dbReference type="RefSeq" id="WP_256618985.1">
    <property type="nucleotide sequence ID" value="NZ_JANIBC010000003.1"/>
</dbReference>
<dbReference type="EMBL" id="JANIBC010000003">
    <property type="protein sequence ID" value="MCQ8185124.1"/>
    <property type="molecule type" value="Genomic_DNA"/>
</dbReference>
<keyword evidence="2" id="KW-1185">Reference proteome</keyword>
<evidence type="ECO:0000313" key="1">
    <source>
        <dbReference type="EMBL" id="MCQ8185124.1"/>
    </source>
</evidence>
<reference evidence="1" key="1">
    <citation type="submission" date="2022-07" db="EMBL/GenBank/DDBJ databases">
        <title>Parvularcula maris sp. nov., an algicidal bacterium isolated from seawater.</title>
        <authorList>
            <person name="Li F."/>
        </authorList>
    </citation>
    <scope>NUCLEOTIDE SEQUENCE</scope>
    <source>
        <strain evidence="1">BGMRC 0090</strain>
    </source>
</reference>
<evidence type="ECO:0000313" key="2">
    <source>
        <dbReference type="Proteomes" id="UP001142610"/>
    </source>
</evidence>
<dbReference type="Pfam" id="PF20043">
    <property type="entry name" value="DUF6445"/>
    <property type="match status" value="1"/>
</dbReference>
<organism evidence="1 2">
    <name type="scientific">Parvularcula maris</name>
    <dbReference type="NCBI Taxonomy" id="2965077"/>
    <lineage>
        <taxon>Bacteria</taxon>
        <taxon>Pseudomonadati</taxon>
        <taxon>Pseudomonadota</taxon>
        <taxon>Alphaproteobacteria</taxon>
        <taxon>Parvularculales</taxon>
        <taxon>Parvularculaceae</taxon>
        <taxon>Parvularcula</taxon>
    </lineage>
</organism>
<protein>
    <submittedName>
        <fullName evidence="1">DUF6445 family protein</fullName>
    </submittedName>
</protein>
<name>A0A9X2L8Z6_9PROT</name>
<gene>
    <name evidence="1" type="ORF">NOG11_06935</name>
</gene>
<accession>A0A9X2L8Z6</accession>
<proteinExistence type="predicted"/>
<dbReference type="AlphaFoldDB" id="A0A9X2L8Z6"/>
<dbReference type="Proteomes" id="UP001142610">
    <property type="component" value="Unassembled WGS sequence"/>
</dbReference>
<comment type="caution">
    <text evidence="1">The sequence shown here is derived from an EMBL/GenBank/DDBJ whole genome shotgun (WGS) entry which is preliminary data.</text>
</comment>